<gene>
    <name evidence="1" type="ORF">DEX24_09855</name>
</gene>
<sequence length="342" mass="37908">MIGRNDPCPCGSGKKYKKCHGNTANTDIIQLVNAELNRIERKFIQEVNPAANYKLTQSYQQLRTELSSVFPDFLINAINIEANVYIAEPEHWHTFITEQSETTMRQQVQDIISHWANPRYLLAHVESTDDTSITLKDEVSGELFTIHNTEGSVPGEWLFGIAMPDSRLGDHGMIVKSSSLFIPKADVKVKDALLAKLQAGVTDTFELYKEFSLANHDSAIVVEDAPTVEVASTTDEQIVAVAMQDEASTFEDLVIELTAKYIKEYNLEASTFTTKLAAFLAEETVKAKKPETVAASAILAGQATATIPEGGLSKVKDVAEYYEVSSSTLAKYRKQITEYLEK</sequence>
<reference evidence="1 2" key="1">
    <citation type="submission" date="2018-05" db="EMBL/GenBank/DDBJ databases">
        <title>Kurthia sibirica genome sequence.</title>
        <authorList>
            <person name="Maclea K.S."/>
            <person name="Goen A.E."/>
        </authorList>
    </citation>
    <scope>NUCLEOTIDE SEQUENCE [LARGE SCALE GENOMIC DNA]</scope>
    <source>
        <strain evidence="1 2">ATCC 49154</strain>
    </source>
</reference>
<organism evidence="1 2">
    <name type="scientific">Kurthia sibirica</name>
    <dbReference type="NCBI Taxonomy" id="202750"/>
    <lineage>
        <taxon>Bacteria</taxon>
        <taxon>Bacillati</taxon>
        <taxon>Bacillota</taxon>
        <taxon>Bacilli</taxon>
        <taxon>Bacillales</taxon>
        <taxon>Caryophanaceae</taxon>
        <taxon>Kurthia</taxon>
    </lineage>
</organism>
<dbReference type="Proteomes" id="UP000245938">
    <property type="component" value="Unassembled WGS sequence"/>
</dbReference>
<protein>
    <recommendedName>
        <fullName evidence="3">Metal-binding protein</fullName>
    </recommendedName>
</protein>
<dbReference type="SUPFAM" id="SSF103642">
    <property type="entry name" value="Sec-C motif"/>
    <property type="match status" value="1"/>
</dbReference>
<keyword evidence="2" id="KW-1185">Reference proteome</keyword>
<evidence type="ECO:0000313" key="1">
    <source>
        <dbReference type="EMBL" id="PWI25041.1"/>
    </source>
</evidence>
<dbReference type="InterPro" id="IPR004027">
    <property type="entry name" value="SEC_C_motif"/>
</dbReference>
<dbReference type="RefSeq" id="WP_109306267.1">
    <property type="nucleotide sequence ID" value="NZ_BJUF01000023.1"/>
</dbReference>
<proteinExistence type="predicted"/>
<accession>A0A2U3AKJ9</accession>
<dbReference type="Gene3D" id="3.10.450.50">
    <property type="match status" value="1"/>
</dbReference>
<comment type="caution">
    <text evidence="1">The sequence shown here is derived from an EMBL/GenBank/DDBJ whole genome shotgun (WGS) entry which is preliminary data.</text>
</comment>
<evidence type="ECO:0008006" key="3">
    <source>
        <dbReference type="Google" id="ProtNLM"/>
    </source>
</evidence>
<evidence type="ECO:0000313" key="2">
    <source>
        <dbReference type="Proteomes" id="UP000245938"/>
    </source>
</evidence>
<dbReference type="EMBL" id="QFVR01000012">
    <property type="protein sequence ID" value="PWI25041.1"/>
    <property type="molecule type" value="Genomic_DNA"/>
</dbReference>
<dbReference type="OrthoDB" id="6399948at2"/>
<name>A0A2U3AKJ9_9BACL</name>
<dbReference type="AlphaFoldDB" id="A0A2U3AKJ9"/>
<dbReference type="Pfam" id="PF02810">
    <property type="entry name" value="SEC-C"/>
    <property type="match status" value="1"/>
</dbReference>